<comment type="similarity">
    <text evidence="5 14 16">Belongs to the RNase HII family.</text>
</comment>
<comment type="cofactor">
    <cofactor evidence="14 15">
        <name>Mn(2+)</name>
        <dbReference type="ChEBI" id="CHEBI:29035"/>
    </cofactor>
    <cofactor evidence="14 15">
        <name>Mg(2+)</name>
        <dbReference type="ChEBI" id="CHEBI:18420"/>
    </cofactor>
    <text evidence="14 15">Manganese or magnesium. Binds 1 divalent metal ion per monomer in the absence of substrate. May bind a second metal ion after substrate binding.</text>
</comment>
<evidence type="ECO:0000259" key="17">
    <source>
        <dbReference type="PROSITE" id="PS51975"/>
    </source>
</evidence>
<dbReference type="InterPro" id="IPR024567">
    <property type="entry name" value="RNase_HII/HIII_dom"/>
</dbReference>
<dbReference type="EMBL" id="VLLF01000004">
    <property type="protein sequence ID" value="TWI87658.1"/>
    <property type="molecule type" value="Genomic_DNA"/>
</dbReference>
<evidence type="ECO:0000256" key="15">
    <source>
        <dbReference type="PROSITE-ProRule" id="PRU01319"/>
    </source>
</evidence>
<dbReference type="GO" id="GO:0003723">
    <property type="term" value="F:RNA binding"/>
    <property type="evidence" value="ECO:0007669"/>
    <property type="project" value="UniProtKB-UniRule"/>
</dbReference>
<evidence type="ECO:0000256" key="3">
    <source>
        <dbReference type="ARBA" id="ARBA00004065"/>
    </source>
</evidence>
<dbReference type="PANTHER" id="PTHR10954">
    <property type="entry name" value="RIBONUCLEASE H2 SUBUNIT A"/>
    <property type="match status" value="1"/>
</dbReference>
<evidence type="ECO:0000256" key="14">
    <source>
        <dbReference type="HAMAP-Rule" id="MF_00052"/>
    </source>
</evidence>
<keyword evidence="13 14" id="KW-0464">Manganese</keyword>
<comment type="function">
    <text evidence="3 14 16">Endonuclease that specifically degrades the RNA of RNA-DNA hybrids.</text>
</comment>
<organism evidence="18 19">
    <name type="scientific">Roseibium hamelinense</name>
    <dbReference type="NCBI Taxonomy" id="150831"/>
    <lineage>
        <taxon>Bacteria</taxon>
        <taxon>Pseudomonadati</taxon>
        <taxon>Pseudomonadota</taxon>
        <taxon>Alphaproteobacteria</taxon>
        <taxon>Hyphomicrobiales</taxon>
        <taxon>Stappiaceae</taxon>
        <taxon>Roseibium</taxon>
    </lineage>
</organism>
<dbReference type="Gene3D" id="3.30.420.10">
    <property type="entry name" value="Ribonuclease H-like superfamily/Ribonuclease H"/>
    <property type="match status" value="1"/>
</dbReference>
<comment type="cofactor">
    <cofactor evidence="2">
        <name>Mg(2+)</name>
        <dbReference type="ChEBI" id="CHEBI:18420"/>
    </cofactor>
</comment>
<dbReference type="NCBIfam" id="NF000595">
    <property type="entry name" value="PRK00015.1-3"/>
    <property type="match status" value="1"/>
</dbReference>
<evidence type="ECO:0000256" key="7">
    <source>
        <dbReference type="ARBA" id="ARBA00019179"/>
    </source>
</evidence>
<gene>
    <name evidence="14" type="primary">rnhB</name>
    <name evidence="18" type="ORF">JM93_02227</name>
</gene>
<feature type="binding site" evidence="14 15">
    <location>
        <position position="34"/>
    </location>
    <ligand>
        <name>a divalent metal cation</name>
        <dbReference type="ChEBI" id="CHEBI:60240"/>
    </ligand>
</feature>
<sequence>MAGLFDLHFGAAPDLTRERAYSCSFQSRLAGIDEAGRGPWAGPVVTAAVVLDYDNLPSGLNDSKKLAEAKREALFQDIMASAQVCIASAAPATIDQLNIRAATLQAMARAVNGLAVPANYVLVDGRDIPPGLKQPAQALVKGDGRCLCIAAASIVAKVTRDRMMTRLANHVPDFGFEVHKGYGVPKHQIALSNLGPSRHHRMSFKPVQAAIK</sequence>
<keyword evidence="9 14" id="KW-0540">Nuclease</keyword>
<dbReference type="PANTHER" id="PTHR10954:SF18">
    <property type="entry name" value="RIBONUCLEASE HII"/>
    <property type="match status" value="1"/>
</dbReference>
<evidence type="ECO:0000256" key="9">
    <source>
        <dbReference type="ARBA" id="ARBA00022722"/>
    </source>
</evidence>
<dbReference type="GO" id="GO:0043137">
    <property type="term" value="P:DNA replication, removal of RNA primer"/>
    <property type="evidence" value="ECO:0007669"/>
    <property type="project" value="TreeGrafter"/>
</dbReference>
<reference evidence="18 19" key="1">
    <citation type="submission" date="2019-07" db="EMBL/GenBank/DDBJ databases">
        <title>Genomic Encyclopedia of Archaeal and Bacterial Type Strains, Phase II (KMG-II): from individual species to whole genera.</title>
        <authorList>
            <person name="Goeker M."/>
        </authorList>
    </citation>
    <scope>NUCLEOTIDE SEQUENCE [LARGE SCALE GENOMIC DNA]</scope>
    <source>
        <strain evidence="18 19">ATCC BAA-252</strain>
    </source>
</reference>
<dbReference type="GO" id="GO:0005737">
    <property type="term" value="C:cytoplasm"/>
    <property type="evidence" value="ECO:0007669"/>
    <property type="project" value="UniProtKB-SubCell"/>
</dbReference>
<dbReference type="InterPro" id="IPR022898">
    <property type="entry name" value="RNase_HII"/>
</dbReference>
<comment type="subcellular location">
    <subcellularLocation>
        <location evidence="4 14">Cytoplasm</location>
    </subcellularLocation>
</comment>
<evidence type="ECO:0000256" key="11">
    <source>
        <dbReference type="ARBA" id="ARBA00022759"/>
    </source>
</evidence>
<evidence type="ECO:0000256" key="16">
    <source>
        <dbReference type="RuleBase" id="RU003515"/>
    </source>
</evidence>
<dbReference type="PROSITE" id="PS51975">
    <property type="entry name" value="RNASE_H_2"/>
    <property type="match status" value="1"/>
</dbReference>
<dbReference type="Proteomes" id="UP000320593">
    <property type="component" value="Unassembled WGS sequence"/>
</dbReference>
<evidence type="ECO:0000256" key="10">
    <source>
        <dbReference type="ARBA" id="ARBA00022723"/>
    </source>
</evidence>
<name>A0A562T2V4_9HYPH</name>
<evidence type="ECO:0000313" key="19">
    <source>
        <dbReference type="Proteomes" id="UP000320593"/>
    </source>
</evidence>
<dbReference type="HAMAP" id="MF_00052_B">
    <property type="entry name" value="RNase_HII_B"/>
    <property type="match status" value="1"/>
</dbReference>
<dbReference type="Pfam" id="PF01351">
    <property type="entry name" value="RNase_HII"/>
    <property type="match status" value="1"/>
</dbReference>
<dbReference type="GO" id="GO:0006298">
    <property type="term" value="P:mismatch repair"/>
    <property type="evidence" value="ECO:0007669"/>
    <property type="project" value="TreeGrafter"/>
</dbReference>
<comment type="catalytic activity">
    <reaction evidence="1 14 15 16">
        <text>Endonucleolytic cleavage to 5'-phosphomonoester.</text>
        <dbReference type="EC" id="3.1.26.4"/>
    </reaction>
</comment>
<keyword evidence="11 14" id="KW-0255">Endonuclease</keyword>
<dbReference type="EC" id="3.1.26.4" evidence="6 14"/>
<evidence type="ECO:0000256" key="4">
    <source>
        <dbReference type="ARBA" id="ARBA00004496"/>
    </source>
</evidence>
<keyword evidence="8 14" id="KW-0963">Cytoplasm</keyword>
<dbReference type="RefSeq" id="WP_145343164.1">
    <property type="nucleotide sequence ID" value="NZ_VLLF01000004.1"/>
</dbReference>
<evidence type="ECO:0000256" key="6">
    <source>
        <dbReference type="ARBA" id="ARBA00012180"/>
    </source>
</evidence>
<proteinExistence type="inferred from homology"/>
<dbReference type="InterPro" id="IPR012337">
    <property type="entry name" value="RNaseH-like_sf"/>
</dbReference>
<dbReference type="OrthoDB" id="9803420at2"/>
<keyword evidence="10 14" id="KW-0479">Metal-binding</keyword>
<evidence type="ECO:0000313" key="18">
    <source>
        <dbReference type="EMBL" id="TWI87658.1"/>
    </source>
</evidence>
<evidence type="ECO:0000256" key="12">
    <source>
        <dbReference type="ARBA" id="ARBA00022801"/>
    </source>
</evidence>
<feature type="binding site" evidence="14 15">
    <location>
        <position position="124"/>
    </location>
    <ligand>
        <name>a divalent metal cation</name>
        <dbReference type="ChEBI" id="CHEBI:60240"/>
    </ligand>
</feature>
<accession>A0A562T2V4</accession>
<comment type="caution">
    <text evidence="18">The sequence shown here is derived from an EMBL/GenBank/DDBJ whole genome shotgun (WGS) entry which is preliminary data.</text>
</comment>
<dbReference type="GO" id="GO:0030145">
    <property type="term" value="F:manganese ion binding"/>
    <property type="evidence" value="ECO:0007669"/>
    <property type="project" value="UniProtKB-UniRule"/>
</dbReference>
<keyword evidence="19" id="KW-1185">Reference proteome</keyword>
<evidence type="ECO:0000256" key="5">
    <source>
        <dbReference type="ARBA" id="ARBA00007383"/>
    </source>
</evidence>
<dbReference type="InterPro" id="IPR001352">
    <property type="entry name" value="RNase_HII/HIII"/>
</dbReference>
<dbReference type="SUPFAM" id="SSF53098">
    <property type="entry name" value="Ribonuclease H-like"/>
    <property type="match status" value="1"/>
</dbReference>
<keyword evidence="12 14" id="KW-0378">Hydrolase</keyword>
<evidence type="ECO:0000256" key="13">
    <source>
        <dbReference type="ARBA" id="ARBA00023211"/>
    </source>
</evidence>
<feature type="binding site" evidence="14 15">
    <location>
        <position position="33"/>
    </location>
    <ligand>
        <name>a divalent metal cation</name>
        <dbReference type="ChEBI" id="CHEBI:60240"/>
    </ligand>
</feature>
<dbReference type="CDD" id="cd07182">
    <property type="entry name" value="RNase_HII_bacteria_HII_like"/>
    <property type="match status" value="1"/>
</dbReference>
<evidence type="ECO:0000256" key="1">
    <source>
        <dbReference type="ARBA" id="ARBA00000077"/>
    </source>
</evidence>
<dbReference type="AlphaFoldDB" id="A0A562T2V4"/>
<evidence type="ECO:0000256" key="2">
    <source>
        <dbReference type="ARBA" id="ARBA00001946"/>
    </source>
</evidence>
<feature type="domain" description="RNase H type-2" evidence="17">
    <location>
        <begin position="27"/>
        <end position="212"/>
    </location>
</feature>
<protein>
    <recommendedName>
        <fullName evidence="7 14">Ribonuclease HII</fullName>
        <shortName evidence="14">RNase HII</shortName>
        <ecNumber evidence="6 14">3.1.26.4</ecNumber>
    </recommendedName>
</protein>
<dbReference type="GO" id="GO:0004523">
    <property type="term" value="F:RNA-DNA hybrid ribonuclease activity"/>
    <property type="evidence" value="ECO:0007669"/>
    <property type="project" value="UniProtKB-UniRule"/>
</dbReference>
<dbReference type="InterPro" id="IPR036397">
    <property type="entry name" value="RNaseH_sf"/>
</dbReference>
<dbReference type="GO" id="GO:0032299">
    <property type="term" value="C:ribonuclease H2 complex"/>
    <property type="evidence" value="ECO:0007669"/>
    <property type="project" value="TreeGrafter"/>
</dbReference>
<evidence type="ECO:0000256" key="8">
    <source>
        <dbReference type="ARBA" id="ARBA00022490"/>
    </source>
</evidence>